<evidence type="ECO:0000313" key="12">
    <source>
        <dbReference type="RefSeq" id="XP_021834898.1"/>
    </source>
</evidence>
<dbReference type="InterPro" id="IPR032675">
    <property type="entry name" value="LRR_dom_sf"/>
</dbReference>
<keyword evidence="6" id="KW-1133">Transmembrane helix</keyword>
<evidence type="ECO:0000259" key="10">
    <source>
        <dbReference type="Pfam" id="PF23598"/>
    </source>
</evidence>
<evidence type="ECO:0000256" key="1">
    <source>
        <dbReference type="ARBA" id="ARBA00004479"/>
    </source>
</evidence>
<keyword evidence="5" id="KW-0677">Repeat</keyword>
<dbReference type="SUPFAM" id="SSF52058">
    <property type="entry name" value="L domain-like"/>
    <property type="match status" value="1"/>
</dbReference>
<dbReference type="GO" id="GO:0016020">
    <property type="term" value="C:membrane"/>
    <property type="evidence" value="ECO:0007669"/>
    <property type="project" value="UniProtKB-SubCell"/>
</dbReference>
<accession>A0A6P5U423</accession>
<evidence type="ECO:0000256" key="3">
    <source>
        <dbReference type="ARBA" id="ARBA00022692"/>
    </source>
</evidence>
<evidence type="ECO:0000256" key="2">
    <source>
        <dbReference type="ARBA" id="ARBA00022614"/>
    </source>
</evidence>
<dbReference type="Gramene" id="Pav_sc0003623.1_g020.1.br:mrna">
    <property type="protein sequence ID" value="Pav_sc0003623.1_g020.1.br:CDS:1"/>
    <property type="gene ID" value="Pav_sc0003623.1_g020.1.br"/>
</dbReference>
<dbReference type="FunFam" id="3.80.10.10:FF:000041">
    <property type="entry name" value="LRR receptor-like serine/threonine-protein kinase ERECTA"/>
    <property type="match status" value="1"/>
</dbReference>
<dbReference type="RefSeq" id="XP_021834898.1">
    <property type="nucleotide sequence ID" value="XM_021979206.1"/>
</dbReference>
<evidence type="ECO:0000256" key="7">
    <source>
        <dbReference type="ARBA" id="ARBA00023136"/>
    </source>
</evidence>
<evidence type="ECO:0000256" key="4">
    <source>
        <dbReference type="ARBA" id="ARBA00022729"/>
    </source>
</evidence>
<feature type="domain" description="Disease resistance R13L4/SHOC-2-like LRR" evidence="10">
    <location>
        <begin position="67"/>
        <end position="210"/>
    </location>
</feature>
<dbReference type="InterPro" id="IPR001611">
    <property type="entry name" value="Leu-rich_rpt"/>
</dbReference>
<comment type="subcellular location">
    <subcellularLocation>
        <location evidence="1">Membrane</location>
        <topology evidence="1">Single-pass type I membrane protein</topology>
    </subcellularLocation>
</comment>
<reference evidence="12" key="1">
    <citation type="submission" date="2025-08" db="UniProtKB">
        <authorList>
            <consortium name="RefSeq"/>
        </authorList>
    </citation>
    <scope>IDENTIFICATION</scope>
</reference>
<dbReference type="Pfam" id="PF00560">
    <property type="entry name" value="LRR_1"/>
    <property type="match status" value="2"/>
</dbReference>
<protein>
    <submittedName>
        <fullName evidence="12">Probable leucine-rich repeat receptor-like protein kinase At1g35710</fullName>
    </submittedName>
</protein>
<evidence type="ECO:0000256" key="9">
    <source>
        <dbReference type="ARBA" id="ARBA00023180"/>
    </source>
</evidence>
<dbReference type="PANTHER" id="PTHR48061">
    <property type="entry name" value="LEUCINE-RICH REPEAT RECEPTOR PROTEIN KINASE EMS1-LIKE-RELATED"/>
    <property type="match status" value="1"/>
</dbReference>
<dbReference type="GeneID" id="110774639"/>
<dbReference type="PANTHER" id="PTHR48061:SF12">
    <property type="entry name" value="DISEASE RESISTANCE LIKE PROTEIN"/>
    <property type="match status" value="1"/>
</dbReference>
<organism evidence="11 12">
    <name type="scientific">Prunus avium</name>
    <name type="common">Cherry</name>
    <name type="synonym">Cerasus avium</name>
    <dbReference type="NCBI Taxonomy" id="42229"/>
    <lineage>
        <taxon>Eukaryota</taxon>
        <taxon>Viridiplantae</taxon>
        <taxon>Streptophyta</taxon>
        <taxon>Embryophyta</taxon>
        <taxon>Tracheophyta</taxon>
        <taxon>Spermatophyta</taxon>
        <taxon>Magnoliopsida</taxon>
        <taxon>eudicotyledons</taxon>
        <taxon>Gunneridae</taxon>
        <taxon>Pentapetalae</taxon>
        <taxon>rosids</taxon>
        <taxon>fabids</taxon>
        <taxon>Rosales</taxon>
        <taxon>Rosaceae</taxon>
        <taxon>Amygdaloideae</taxon>
        <taxon>Amygdaleae</taxon>
        <taxon>Prunus</taxon>
    </lineage>
</organism>
<keyword evidence="7" id="KW-0472">Membrane</keyword>
<keyword evidence="11" id="KW-1185">Reference proteome</keyword>
<evidence type="ECO:0000313" key="11">
    <source>
        <dbReference type="Proteomes" id="UP000515124"/>
    </source>
</evidence>
<evidence type="ECO:0000256" key="5">
    <source>
        <dbReference type="ARBA" id="ARBA00022737"/>
    </source>
</evidence>
<keyword evidence="3" id="KW-0812">Transmembrane</keyword>
<keyword evidence="8" id="KW-0675">Receptor</keyword>
<keyword evidence="9" id="KW-0325">Glycoprotein</keyword>
<evidence type="ECO:0000256" key="6">
    <source>
        <dbReference type="ARBA" id="ARBA00022989"/>
    </source>
</evidence>
<gene>
    <name evidence="12" type="primary">LOC110774639</name>
</gene>
<evidence type="ECO:0000256" key="8">
    <source>
        <dbReference type="ARBA" id="ARBA00023170"/>
    </source>
</evidence>
<keyword evidence="2" id="KW-0433">Leucine-rich repeat</keyword>
<dbReference type="InterPro" id="IPR046956">
    <property type="entry name" value="RLP23-like"/>
</dbReference>
<dbReference type="Gene3D" id="3.80.10.10">
    <property type="entry name" value="Ribonuclease Inhibitor"/>
    <property type="match status" value="3"/>
</dbReference>
<dbReference type="KEGG" id="pavi:110774639"/>
<dbReference type="AlphaFoldDB" id="A0A6P5U423"/>
<dbReference type="InterPro" id="IPR055414">
    <property type="entry name" value="LRR_R13L4/SHOC2-like"/>
</dbReference>
<keyword evidence="4" id="KW-0732">Signal</keyword>
<dbReference type="Pfam" id="PF23598">
    <property type="entry name" value="LRR_14"/>
    <property type="match status" value="1"/>
</dbReference>
<name>A0A6P5U423_PRUAV</name>
<sequence length="390" mass="43855">MTNLSFLTSLALRECDLLGEFPLRIFNLPNLKFLSVKFNQYLTGHFPEFNRSSPLISLRVGFTSFLGTIPSSIQNLNSLQKLDVAQCNFSNSLVPSALGNLRQLTYLDISASSFGGPVPDSLANLTQLTVFRIATSSSTGPIPSWIGNFSKLEYLCFAFNGLNGSIPASFSNLINLQILCLQSNHLTGVVEFQMFQKAQNLYKLELGSNNLEFVIEQFSNVMDVTVQQFTILDLNTCNLKEFPDFQRNQTKLERLEMSGNKIHGEVPNWMWNISKETLIFVDISDNFLLGELPVVIPWVNLLCLKLSNNSFRGLLPILPPSMREYRASNNKFTGEISPLFCNMNSLMYLDLSKNNLSGTLPQCLGNFSEALMLPQYLDSTIQQQKQFDDD</sequence>
<dbReference type="Proteomes" id="UP000515124">
    <property type="component" value="Unplaced"/>
</dbReference>
<proteinExistence type="predicted"/>
<dbReference type="SUPFAM" id="SSF52047">
    <property type="entry name" value="RNI-like"/>
    <property type="match status" value="1"/>
</dbReference>